<accession>A0A8S9R4D2</accession>
<dbReference type="Proteomes" id="UP000712600">
    <property type="component" value="Unassembled WGS sequence"/>
</dbReference>
<comment type="caution">
    <text evidence="1">The sequence shown here is derived from an EMBL/GenBank/DDBJ whole genome shotgun (WGS) entry which is preliminary data.</text>
</comment>
<dbReference type="AlphaFoldDB" id="A0A8S9R4D2"/>
<reference evidence="1" key="1">
    <citation type="submission" date="2019-12" db="EMBL/GenBank/DDBJ databases">
        <title>Genome sequencing and annotation of Brassica cretica.</title>
        <authorList>
            <person name="Studholme D.J."/>
            <person name="Sarris P."/>
        </authorList>
    </citation>
    <scope>NUCLEOTIDE SEQUENCE</scope>
    <source>
        <strain evidence="1">PFS-109/04</strain>
        <tissue evidence="1">Leaf</tissue>
    </source>
</reference>
<evidence type="ECO:0000313" key="1">
    <source>
        <dbReference type="EMBL" id="KAF3558079.1"/>
    </source>
</evidence>
<protein>
    <submittedName>
        <fullName evidence="1">Uncharacterized protein</fullName>
    </submittedName>
</protein>
<gene>
    <name evidence="1" type="ORF">F2Q69_00013750</name>
</gene>
<organism evidence="1 2">
    <name type="scientific">Brassica cretica</name>
    <name type="common">Mustard</name>
    <dbReference type="NCBI Taxonomy" id="69181"/>
    <lineage>
        <taxon>Eukaryota</taxon>
        <taxon>Viridiplantae</taxon>
        <taxon>Streptophyta</taxon>
        <taxon>Embryophyta</taxon>
        <taxon>Tracheophyta</taxon>
        <taxon>Spermatophyta</taxon>
        <taxon>Magnoliopsida</taxon>
        <taxon>eudicotyledons</taxon>
        <taxon>Gunneridae</taxon>
        <taxon>Pentapetalae</taxon>
        <taxon>rosids</taxon>
        <taxon>malvids</taxon>
        <taxon>Brassicales</taxon>
        <taxon>Brassicaceae</taxon>
        <taxon>Brassiceae</taxon>
        <taxon>Brassica</taxon>
    </lineage>
</organism>
<sequence length="208" mass="24405">MDSNELSMGEKTRSRSEEKKERENECVWPFWIKTALESFGILSNHVKEEPLMVRAVENDQTASLEEIQVKVEPLKEVAAEEGQTARLKVHEAKGVIYSLRKGKDELYQLVGRLRDVESELGMVKSHTASPSWCQGRRNQDMIFSSLMKEICELVKHIWDVWEINKKPDRWKRGYEGEYESRRVFVLSLHGRICREQWDYEEARDQESG</sequence>
<dbReference type="EMBL" id="QGKX02000996">
    <property type="protein sequence ID" value="KAF3558079.1"/>
    <property type="molecule type" value="Genomic_DNA"/>
</dbReference>
<proteinExistence type="predicted"/>
<name>A0A8S9R4D2_BRACR</name>
<evidence type="ECO:0000313" key="2">
    <source>
        <dbReference type="Proteomes" id="UP000712600"/>
    </source>
</evidence>